<comment type="caution">
    <text evidence="2">The sequence shown here is derived from an EMBL/GenBank/DDBJ whole genome shotgun (WGS) entry which is preliminary data.</text>
</comment>
<accession>A0A8J2M8N9</accession>
<sequence>MFNHYILSLIVITLISNEAFILQCQNCRCIPDYCTQTVPRSLCPCDGTQTPCSRTTAEMQAVTSARSVQQQQQFMIPQAPAVKYVLIQHPVQSVPVQTPGQVMIENQQQQQIMQTLTSLQQQILPQQIRISGIQQPSIPPVYVVRTIEQPAQVLGQIQQISEPVIPSQYVPAMPMQQAQVMLVPSVQQVIPQTQPFISPFQFSMQTVTLQVPVTMAEHCTPRINACPLGLPSIHAVTECDNITNTPATRCVTVEEARKLYTCLPNFNFNKLWDN</sequence>
<dbReference type="EMBL" id="CAKAEH010001437">
    <property type="protein sequence ID" value="CAG9536247.1"/>
    <property type="molecule type" value="Genomic_DNA"/>
</dbReference>
<dbReference type="Proteomes" id="UP000746747">
    <property type="component" value="Unassembled WGS sequence"/>
</dbReference>
<name>A0A8J2M8N9_9BILA</name>
<proteinExistence type="predicted"/>
<feature type="signal peptide" evidence="1">
    <location>
        <begin position="1"/>
        <end position="19"/>
    </location>
</feature>
<dbReference type="OrthoDB" id="5852567at2759"/>
<keyword evidence="3" id="KW-1185">Reference proteome</keyword>
<organism evidence="2 3">
    <name type="scientific">Cercopithifilaria johnstoni</name>
    <dbReference type="NCBI Taxonomy" id="2874296"/>
    <lineage>
        <taxon>Eukaryota</taxon>
        <taxon>Metazoa</taxon>
        <taxon>Ecdysozoa</taxon>
        <taxon>Nematoda</taxon>
        <taxon>Chromadorea</taxon>
        <taxon>Rhabditida</taxon>
        <taxon>Spirurina</taxon>
        <taxon>Spiruromorpha</taxon>
        <taxon>Filarioidea</taxon>
        <taxon>Onchocercidae</taxon>
        <taxon>Cercopithifilaria</taxon>
    </lineage>
</organism>
<feature type="chain" id="PRO_5035254732" evidence="1">
    <location>
        <begin position="20"/>
        <end position="274"/>
    </location>
</feature>
<evidence type="ECO:0000313" key="2">
    <source>
        <dbReference type="EMBL" id="CAG9536247.1"/>
    </source>
</evidence>
<evidence type="ECO:0000313" key="3">
    <source>
        <dbReference type="Proteomes" id="UP000746747"/>
    </source>
</evidence>
<dbReference type="AlphaFoldDB" id="A0A8J2M8N9"/>
<keyword evidence="1" id="KW-0732">Signal</keyword>
<evidence type="ECO:0000256" key="1">
    <source>
        <dbReference type="SAM" id="SignalP"/>
    </source>
</evidence>
<gene>
    <name evidence="2" type="ORF">CJOHNSTONI_LOCUS6187</name>
</gene>
<reference evidence="2" key="1">
    <citation type="submission" date="2021-09" db="EMBL/GenBank/DDBJ databases">
        <authorList>
            <consortium name="Pathogen Informatics"/>
        </authorList>
    </citation>
    <scope>NUCLEOTIDE SEQUENCE</scope>
</reference>
<protein>
    <submittedName>
        <fullName evidence="2">Uncharacterized protein</fullName>
    </submittedName>
</protein>